<feature type="transmembrane region" description="Helical" evidence="11">
    <location>
        <begin position="923"/>
        <end position="952"/>
    </location>
</feature>
<evidence type="ECO:0000256" key="9">
    <source>
        <dbReference type="ARBA" id="ARBA00023136"/>
    </source>
</evidence>
<dbReference type="Gene3D" id="1.10.287.570">
    <property type="entry name" value="Helical hairpin bin"/>
    <property type="match status" value="1"/>
</dbReference>
<dbReference type="PANTHER" id="PTHR11453:SF47">
    <property type="entry name" value="ANION EXCHANGE PROTEIN"/>
    <property type="match status" value="1"/>
</dbReference>
<sequence length="993" mass="110564">MAHFLDIPYADGSMRRKSSIASSVLARHYINNASRSINSSCAQINESDKANDTNHKVFVQLNELTGSGENQEWKQTARWIKYEENLEEGADRWGRPHVAALSFHSLLNLRHCLETGVVLMSLEANDLSIVAHRVVEQMVARELIHEDDKPVIARALLLRHRHVNENTHGGIFYGSRRRLSSFTSIRSVKNDSRKPRIIPVVEINGHGGQSEMRLNINDESYTSSQEDIKMCTILKRIPEGAEATTVLVGAVDFLEQPTIAFVRLAEGIPMPSITEVPIPVRFLFLLLGPQKSDLDYHEVGRSIATLMSNEHFHDIAYKAGDREELLSAIDDFLEDSIVLPPSKWERQGLLPFEELKARSDMIRLRKKKALDEIIKSKQPSLVTSEEEKKLLTVGGGGGGGDGGSDGKKPPNNPLEKTNRLWGGVINDIKRRYPMYKSDIMDGLNTETLAATIFMYFAALSTAITFGGLCSDKTDNLIGISESLLSDAIFGMVFHLLAGQPLLIIGTTGPLVLFDEALNQFCISNDFNFLTVRVYVGCWLVVIALLVSAFEGSVYVRMFTRFTQEIFSALITLLFIFETTIKLVSVYVRHPLLSEYVYKNITVAPLLPMPCVEVSNGTTSIGLLENNLTMVVNGTLGLASNIDHLLIPEDTRGPRNQPNTALFCTILMFGTFSLAYYLKLFRNSHFLGRTARRALGDFGVPISIAIFVLVDYLTPQVYTEKLSVPEGLSPSDQTRRGWLIPMGGVPSWLPFLASIPALLMYILIFMETHIAELIVDKPERGLKKGSGLHMDVVLLCVINTVCGFFGMPWHSAATVRSVSHVSAVTIMSRTHAPGDAPHIADVKEQRVSGFVVSVLVGLSVVMAPILRLIPMSVLFGVFLYLGIASMSGVQLFERLRLFLMPVKHHPQVPFVRRVRTWKMHLFTFIQILALAVMLAVKSSPFAMAFPSFLMFMVPIRIQMEKFFSPLELRALDSSQPNEGAEDEPDFYEQAPIPA</sequence>
<keyword evidence="9 11" id="KW-0472">Membrane</keyword>
<dbReference type="InterPro" id="IPR003020">
    <property type="entry name" value="HCO3_transpt_euk"/>
</dbReference>
<dbReference type="InterPro" id="IPR011531">
    <property type="entry name" value="HCO3_transpt-like_TM_dom"/>
</dbReference>
<dbReference type="VEuPathDB" id="VectorBase:ACON2_043146"/>
<feature type="transmembrane region" description="Helical" evidence="11">
    <location>
        <begin position="533"/>
        <end position="553"/>
    </location>
</feature>
<keyword evidence="3 11" id="KW-0813">Transport</keyword>
<dbReference type="GO" id="GO:0051453">
    <property type="term" value="P:regulation of intracellular pH"/>
    <property type="evidence" value="ECO:0007669"/>
    <property type="project" value="TreeGrafter"/>
</dbReference>
<evidence type="ECO:0000256" key="10">
    <source>
        <dbReference type="ARBA" id="ARBA00049347"/>
    </source>
</evidence>
<dbReference type="Gene3D" id="3.40.930.10">
    <property type="entry name" value="Mannitol-specific EII, Chain A"/>
    <property type="match status" value="1"/>
</dbReference>
<evidence type="ECO:0000256" key="6">
    <source>
        <dbReference type="ARBA" id="ARBA00022692"/>
    </source>
</evidence>
<comment type="subcellular location">
    <subcellularLocation>
        <location evidence="1">Cell membrane</location>
        <topology evidence="1">Multi-pass membrane protein</topology>
    </subcellularLocation>
    <subcellularLocation>
        <location evidence="11">Membrane</location>
        <topology evidence="11">Multi-pass membrane protein</topology>
    </subcellularLocation>
</comment>
<reference key="1">
    <citation type="journal article" date="2019" name="Genes (Basel)">
        <title>A High-Quality De novo Genome Assembly from a Single Mosquito Using PacBio Sequencing.</title>
        <authorList>
            <person name="Kingan S.B."/>
            <person name="Heaton H."/>
            <person name="Cudini J."/>
            <person name="Lambert C.C."/>
            <person name="Baybayan P."/>
            <person name="Galvin B.D."/>
            <person name="Durbin R."/>
            <person name="Korlach J."/>
            <person name="Lawniczak M.K.N."/>
        </authorList>
    </citation>
    <scope>NUCLEOTIDE SEQUENCE [LARGE SCALE GENOMIC DNA]</scope>
    <source>
        <strain>Mali-NIH</strain>
    </source>
</reference>
<feature type="transmembrane region" description="Helical" evidence="11">
    <location>
        <begin position="565"/>
        <end position="587"/>
    </location>
</feature>
<comment type="similarity">
    <text evidence="2 11">Belongs to the anion exchanger (TC 2.A.31) family.</text>
</comment>
<feature type="transmembrane region" description="Helical" evidence="11">
    <location>
        <begin position="659"/>
        <end position="677"/>
    </location>
</feature>
<dbReference type="VEuPathDB" id="VectorBase:ACON006968"/>
<proteinExistence type="inferred from homology"/>
<feature type="region of interest" description="Disordered" evidence="12">
    <location>
        <begin position="385"/>
        <end position="416"/>
    </location>
</feature>
<dbReference type="EnsemblMetazoa" id="ACON006968-RA">
    <property type="protein sequence ID" value="ACON006968-PA"/>
    <property type="gene ID" value="ACON006968"/>
</dbReference>
<dbReference type="GO" id="GO:0008509">
    <property type="term" value="F:monoatomic anion transmembrane transporter activity"/>
    <property type="evidence" value="ECO:0007669"/>
    <property type="project" value="InterPro"/>
</dbReference>
<evidence type="ECO:0000256" key="7">
    <source>
        <dbReference type="ARBA" id="ARBA00022989"/>
    </source>
</evidence>
<evidence type="ECO:0000256" key="11">
    <source>
        <dbReference type="RuleBase" id="RU362035"/>
    </source>
</evidence>
<evidence type="ECO:0000256" key="2">
    <source>
        <dbReference type="ARBA" id="ARBA00010993"/>
    </source>
</evidence>
<feature type="transmembrane region" description="Helical" evidence="11">
    <location>
        <begin position="488"/>
        <end position="513"/>
    </location>
</feature>
<evidence type="ECO:0000256" key="3">
    <source>
        <dbReference type="ARBA" id="ARBA00022448"/>
    </source>
</evidence>
<protein>
    <recommendedName>
        <fullName evidence="11">Anion exchange protein</fullName>
    </recommendedName>
</protein>
<feature type="compositionally biased region" description="Gly residues" evidence="12">
    <location>
        <begin position="393"/>
        <end position="403"/>
    </location>
</feature>
<dbReference type="InterPro" id="IPR001717">
    <property type="entry name" value="Anion_exchange"/>
</dbReference>
<keyword evidence="6 11" id="KW-0812">Transmembrane</keyword>
<dbReference type="VEuPathDB" id="VectorBase:ACMO_014354"/>
<dbReference type="Proteomes" id="UP001105220">
    <property type="component" value="Unplaced"/>
</dbReference>
<dbReference type="FunFam" id="1.10.287.570:FF:000001">
    <property type="entry name" value="Anion exchange protein"/>
    <property type="match status" value="1"/>
</dbReference>
<keyword evidence="5" id="KW-0039">Anion exchange</keyword>
<dbReference type="GO" id="GO:0015701">
    <property type="term" value="P:bicarbonate transport"/>
    <property type="evidence" value="ECO:0007669"/>
    <property type="project" value="TreeGrafter"/>
</dbReference>
<dbReference type="PRINTS" id="PR01231">
    <property type="entry name" value="HCO3TRNSPORT"/>
</dbReference>
<evidence type="ECO:0000256" key="12">
    <source>
        <dbReference type="SAM" id="MobiDB-lite"/>
    </source>
</evidence>
<feature type="transmembrane region" description="Helical" evidence="11">
    <location>
        <begin position="697"/>
        <end position="717"/>
    </location>
</feature>
<feature type="domain" description="Bicarbonate transporter-like transmembrane" evidence="13">
    <location>
        <begin position="419"/>
        <end position="974"/>
    </location>
</feature>
<feature type="transmembrane region" description="Helical" evidence="11">
    <location>
        <begin position="872"/>
        <end position="891"/>
    </location>
</feature>
<dbReference type="Pfam" id="PF00955">
    <property type="entry name" value="HCO3_cotransp"/>
    <property type="match status" value="1"/>
</dbReference>
<evidence type="ECO:0000256" key="8">
    <source>
        <dbReference type="ARBA" id="ARBA00023065"/>
    </source>
</evidence>
<dbReference type="InterPro" id="IPR016152">
    <property type="entry name" value="PTrfase/Anion_transptr"/>
</dbReference>
<dbReference type="PRINTS" id="PR00165">
    <property type="entry name" value="ANIONEXCHNGR"/>
</dbReference>
<keyword evidence="16" id="KW-1185">Reference proteome</keyword>
<comment type="catalytic activity">
    <reaction evidence="10">
        <text>hydrogencarbonate(in) + chloride(out) = hydrogencarbonate(out) + chloride(in)</text>
        <dbReference type="Rhea" id="RHEA:72363"/>
        <dbReference type="ChEBI" id="CHEBI:17544"/>
        <dbReference type="ChEBI" id="CHEBI:17996"/>
    </reaction>
</comment>
<dbReference type="GO" id="GO:0005452">
    <property type="term" value="F:solute:inorganic anion antiporter activity"/>
    <property type="evidence" value="ECO:0007669"/>
    <property type="project" value="InterPro"/>
</dbReference>
<evidence type="ECO:0000259" key="13">
    <source>
        <dbReference type="Pfam" id="PF00955"/>
    </source>
</evidence>
<dbReference type="SUPFAM" id="SSF55804">
    <property type="entry name" value="Phoshotransferase/anion transport protein"/>
    <property type="match status" value="1"/>
</dbReference>
<dbReference type="AlphaFoldDB" id="A0A6E8VR59"/>
<feature type="transmembrane region" description="Helical" evidence="11">
    <location>
        <begin position="448"/>
        <end position="468"/>
    </location>
</feature>
<evidence type="ECO:0000256" key="1">
    <source>
        <dbReference type="ARBA" id="ARBA00004651"/>
    </source>
</evidence>
<reference evidence="15" key="2">
    <citation type="submission" date="2020-05" db="UniProtKB">
        <authorList>
            <consortium name="EnsemblMetazoa"/>
        </authorList>
    </citation>
    <scope>IDENTIFICATION</scope>
    <source>
        <strain evidence="15">Ngousso</strain>
    </source>
</reference>
<evidence type="ECO:0000313" key="16">
    <source>
        <dbReference type="Proteomes" id="UP001105220"/>
    </source>
</evidence>
<feature type="region of interest" description="Disordered" evidence="12">
    <location>
        <begin position="973"/>
        <end position="993"/>
    </location>
</feature>
<keyword evidence="7 11" id="KW-1133">Transmembrane helix</keyword>
<keyword evidence="8 11" id="KW-0406">Ion transport</keyword>
<evidence type="ECO:0000313" key="15">
    <source>
        <dbReference type="EnsemblMetazoa" id="ACON006968-PA"/>
    </source>
</evidence>
<dbReference type="NCBIfam" id="TIGR00834">
    <property type="entry name" value="ae"/>
    <property type="match status" value="1"/>
</dbReference>
<evidence type="ECO:0000256" key="4">
    <source>
        <dbReference type="ARBA" id="ARBA00022475"/>
    </source>
</evidence>
<keyword evidence="4" id="KW-1003">Cell membrane</keyword>
<evidence type="ECO:0000256" key="5">
    <source>
        <dbReference type="ARBA" id="ARBA00022681"/>
    </source>
</evidence>
<dbReference type="InterPro" id="IPR013769">
    <property type="entry name" value="Band3_cytoplasmic_dom"/>
</dbReference>
<feature type="transmembrane region" description="Helical" evidence="11">
    <location>
        <begin position="737"/>
        <end position="765"/>
    </location>
</feature>
<feature type="domain" description="Band 3 cytoplasmic" evidence="14">
    <location>
        <begin position="55"/>
        <end position="345"/>
    </location>
</feature>
<dbReference type="FunFam" id="3.40.930.10:FF:000020">
    <property type="entry name" value="Anion exchange protein"/>
    <property type="match status" value="1"/>
</dbReference>
<evidence type="ECO:0000259" key="14">
    <source>
        <dbReference type="Pfam" id="PF07565"/>
    </source>
</evidence>
<organism evidence="15 16">
    <name type="scientific">Anopheles coluzzii</name>
    <name type="common">African malaria mosquito</name>
    <dbReference type="NCBI Taxonomy" id="1518534"/>
    <lineage>
        <taxon>Eukaryota</taxon>
        <taxon>Metazoa</taxon>
        <taxon>Ecdysozoa</taxon>
        <taxon>Arthropoda</taxon>
        <taxon>Hexapoda</taxon>
        <taxon>Insecta</taxon>
        <taxon>Pterygota</taxon>
        <taxon>Neoptera</taxon>
        <taxon>Endopterygota</taxon>
        <taxon>Diptera</taxon>
        <taxon>Nematocera</taxon>
        <taxon>Culicoidea</taxon>
        <taxon>Culicidae</taxon>
        <taxon>Anophelinae</taxon>
        <taxon>Anopheles</taxon>
    </lineage>
</organism>
<accession>A0A6E8VR59</accession>
<name>A0A6E8VR59_ANOCL</name>
<dbReference type="Pfam" id="PF07565">
    <property type="entry name" value="Band_3_cyto"/>
    <property type="match status" value="1"/>
</dbReference>
<dbReference type="GO" id="GO:0005886">
    <property type="term" value="C:plasma membrane"/>
    <property type="evidence" value="ECO:0007669"/>
    <property type="project" value="UniProtKB-SubCell"/>
</dbReference>
<dbReference type="PANTHER" id="PTHR11453">
    <property type="entry name" value="ANION EXCHANGE PROTEIN"/>
    <property type="match status" value="1"/>
</dbReference>
<feature type="transmembrane region" description="Helical" evidence="11">
    <location>
        <begin position="846"/>
        <end position="865"/>
    </location>
</feature>